<evidence type="ECO:0000313" key="1">
    <source>
        <dbReference type="EMBL" id="KGO87863.1"/>
    </source>
</evidence>
<protein>
    <recommendedName>
        <fullName evidence="3">Lipoprotein</fullName>
    </recommendedName>
</protein>
<organism evidence="1 2">
    <name type="scientific">Flavobacterium rivuli WB 3.3-2 = DSM 21788</name>
    <dbReference type="NCBI Taxonomy" id="1121895"/>
    <lineage>
        <taxon>Bacteria</taxon>
        <taxon>Pseudomonadati</taxon>
        <taxon>Bacteroidota</taxon>
        <taxon>Flavobacteriia</taxon>
        <taxon>Flavobacteriales</taxon>
        <taxon>Flavobacteriaceae</taxon>
        <taxon>Flavobacterium</taxon>
    </lineage>
</organism>
<dbReference type="STRING" id="1121895.GCA_000378485_01510"/>
<gene>
    <name evidence="1" type="ORF">Q765_05100</name>
</gene>
<dbReference type="AlphaFoldDB" id="A0A0A2M8S6"/>
<comment type="caution">
    <text evidence="1">The sequence shown here is derived from an EMBL/GenBank/DDBJ whole genome shotgun (WGS) entry which is preliminary data.</text>
</comment>
<evidence type="ECO:0008006" key="3">
    <source>
        <dbReference type="Google" id="ProtNLM"/>
    </source>
</evidence>
<dbReference type="OrthoDB" id="799144at2"/>
<proteinExistence type="predicted"/>
<reference evidence="1 2" key="1">
    <citation type="submission" date="2013-09" db="EMBL/GenBank/DDBJ databases">
        <authorList>
            <person name="Zeng Z."/>
            <person name="Chen C."/>
        </authorList>
    </citation>
    <scope>NUCLEOTIDE SEQUENCE [LARGE SCALE GENOMIC DNA]</scope>
    <source>
        <strain evidence="1 2">WB 3.3-2</strain>
    </source>
</reference>
<accession>A0A0A2M8S6</accession>
<dbReference type="Proteomes" id="UP000030152">
    <property type="component" value="Unassembled WGS sequence"/>
</dbReference>
<dbReference type="EMBL" id="JRLX01000003">
    <property type="protein sequence ID" value="KGO87863.1"/>
    <property type="molecule type" value="Genomic_DNA"/>
</dbReference>
<evidence type="ECO:0000313" key="2">
    <source>
        <dbReference type="Proteomes" id="UP000030152"/>
    </source>
</evidence>
<dbReference type="PROSITE" id="PS51257">
    <property type="entry name" value="PROKAR_LIPOPROTEIN"/>
    <property type="match status" value="1"/>
</dbReference>
<dbReference type="RefSeq" id="WP_020212654.1">
    <property type="nucleotide sequence ID" value="NZ_JRLX01000003.1"/>
</dbReference>
<keyword evidence="2" id="KW-1185">Reference proteome</keyword>
<name>A0A0A2M8S6_9FLAO</name>
<sequence length="138" mass="15498">MSNLTKFLTLAAVTLTVACGKTEEKAPNTVLLNNEPETKVYKEELASLLEKADPSKLEYYFDHYVQKDGIDYLYVNITGAVDAIAVVTVREWDEKLKELREFKGKGYGGSEFKNLKLEVERNSANTSFVYKGMDGIAD</sequence>